<evidence type="ECO:0000313" key="2">
    <source>
        <dbReference type="Proteomes" id="UP001634007"/>
    </source>
</evidence>
<name>A0ABD3JX36_EUCGL</name>
<keyword evidence="2" id="KW-1185">Reference proteome</keyword>
<dbReference type="Proteomes" id="UP001634007">
    <property type="component" value="Unassembled WGS sequence"/>
</dbReference>
<organism evidence="1 2">
    <name type="scientific">Eucalyptus globulus</name>
    <name type="common">Tasmanian blue gum</name>
    <dbReference type="NCBI Taxonomy" id="34317"/>
    <lineage>
        <taxon>Eukaryota</taxon>
        <taxon>Viridiplantae</taxon>
        <taxon>Streptophyta</taxon>
        <taxon>Embryophyta</taxon>
        <taxon>Tracheophyta</taxon>
        <taxon>Spermatophyta</taxon>
        <taxon>Magnoliopsida</taxon>
        <taxon>eudicotyledons</taxon>
        <taxon>Gunneridae</taxon>
        <taxon>Pentapetalae</taxon>
        <taxon>rosids</taxon>
        <taxon>malvids</taxon>
        <taxon>Myrtales</taxon>
        <taxon>Myrtaceae</taxon>
        <taxon>Myrtoideae</taxon>
        <taxon>Eucalypteae</taxon>
        <taxon>Eucalyptus</taxon>
    </lineage>
</organism>
<gene>
    <name evidence="1" type="ORF">ACJRO7_028813</name>
</gene>
<sequence length="101" mass="11614">MYNYSYRSVEFYRALTINGHDQSDLSEQINGEGKAEGFCLITSDVHRSRFDASTRINQSTEKKTEQQGDNDSLSVDMVVVRTRDAKASATRFIVLFWEHRS</sequence>
<protein>
    <submittedName>
        <fullName evidence="1">Uncharacterized protein</fullName>
    </submittedName>
</protein>
<accession>A0ABD3JX36</accession>
<reference evidence="1 2" key="1">
    <citation type="submission" date="2024-11" db="EMBL/GenBank/DDBJ databases">
        <title>Chromosome-level genome assembly of Eucalyptus globulus Labill. provides insights into its genome evolution.</title>
        <authorList>
            <person name="Li X."/>
        </authorList>
    </citation>
    <scope>NUCLEOTIDE SEQUENCE [LARGE SCALE GENOMIC DNA]</scope>
    <source>
        <strain evidence="1">CL2024</strain>
        <tissue evidence="1">Fresh tender leaves</tissue>
    </source>
</reference>
<comment type="caution">
    <text evidence="1">The sequence shown here is derived from an EMBL/GenBank/DDBJ whole genome shotgun (WGS) entry which is preliminary data.</text>
</comment>
<dbReference type="AlphaFoldDB" id="A0ABD3JX36"/>
<dbReference type="EMBL" id="JBJKBG010000007">
    <property type="protein sequence ID" value="KAL3732028.1"/>
    <property type="molecule type" value="Genomic_DNA"/>
</dbReference>
<proteinExistence type="predicted"/>
<evidence type="ECO:0000313" key="1">
    <source>
        <dbReference type="EMBL" id="KAL3732028.1"/>
    </source>
</evidence>